<dbReference type="STRING" id="216463.VC81_02190"/>
<comment type="caution">
    <text evidence="2">The sequence shown here is derived from an EMBL/GenBank/DDBJ whole genome shotgun (WGS) entry which is preliminary data.</text>
</comment>
<dbReference type="PATRIC" id="fig|216463.3.peg.2247"/>
<protein>
    <recommendedName>
        <fullName evidence="4">WxL domain-containing protein</fullName>
    </recommendedName>
</protein>
<evidence type="ECO:0008006" key="4">
    <source>
        <dbReference type="Google" id="ProtNLM"/>
    </source>
</evidence>
<organism evidence="2 3">
    <name type="scientific">Levilactobacillus spicheri</name>
    <dbReference type="NCBI Taxonomy" id="216463"/>
    <lineage>
        <taxon>Bacteria</taxon>
        <taxon>Bacillati</taxon>
        <taxon>Bacillota</taxon>
        <taxon>Bacilli</taxon>
        <taxon>Lactobacillales</taxon>
        <taxon>Lactobacillaceae</taxon>
        <taxon>Levilactobacillus</taxon>
    </lineage>
</organism>
<feature type="chain" id="PRO_5002466085" description="WxL domain-containing protein" evidence="1">
    <location>
        <begin position="31"/>
        <end position="265"/>
    </location>
</feature>
<accession>A0A0F3RTU1</accession>
<dbReference type="AlphaFoldDB" id="A0A0F3RTU1"/>
<sequence>MIKHHRLVWVIVALSVGGLLAGGSPAPAQAATRPTDSTTRNWFTEFDNFFKNTLKDLISTLNPISQKRIQAALDRAKKNQDNSAVSQITQAAKDEANREKHQQQTHYFGFASAPGGGNQTPSFTFGSATAAAGSTVLQNIPTTDLLARDTTATISSPLGLSNFSGKAVTCSVQMALSDFSTVEATTHHRWTLPGAVMHLHPTLGDGTALAAQDLPAGGQLELAHVTLAKGQTWLLNLNQPSLELPHVFYAGNYQATITYTIARVP</sequence>
<evidence type="ECO:0000256" key="1">
    <source>
        <dbReference type="SAM" id="SignalP"/>
    </source>
</evidence>
<dbReference type="Proteomes" id="UP000033491">
    <property type="component" value="Unassembled WGS sequence"/>
</dbReference>
<dbReference type="RefSeq" id="WP_045806526.1">
    <property type="nucleotide sequence ID" value="NZ_JZCR01000006.1"/>
</dbReference>
<gene>
    <name evidence="2" type="ORF">VC81_02190</name>
</gene>
<evidence type="ECO:0000313" key="2">
    <source>
        <dbReference type="EMBL" id="KJW13300.1"/>
    </source>
</evidence>
<reference evidence="2 3" key="1">
    <citation type="submission" date="2015-03" db="EMBL/GenBank/DDBJ databases">
        <authorList>
            <person name="Zheng J."/>
            <person name="Ganezle M."/>
        </authorList>
    </citation>
    <scope>NUCLEOTIDE SEQUENCE [LARGE SCALE GENOMIC DNA]</scope>
    <source>
        <strain evidence="2 3">LP38</strain>
    </source>
</reference>
<name>A0A0F3RTU1_9LACO</name>
<keyword evidence="1" id="KW-0732">Signal</keyword>
<evidence type="ECO:0000313" key="3">
    <source>
        <dbReference type="Proteomes" id="UP000033491"/>
    </source>
</evidence>
<proteinExistence type="predicted"/>
<dbReference type="EMBL" id="JZCR01000006">
    <property type="protein sequence ID" value="KJW13300.1"/>
    <property type="molecule type" value="Genomic_DNA"/>
</dbReference>
<feature type="signal peptide" evidence="1">
    <location>
        <begin position="1"/>
        <end position="30"/>
    </location>
</feature>